<dbReference type="GO" id="GO:0046464">
    <property type="term" value="P:acylglycerol catabolic process"/>
    <property type="evidence" value="ECO:0007669"/>
    <property type="project" value="TreeGrafter"/>
</dbReference>
<evidence type="ECO:0000313" key="4">
    <source>
        <dbReference type="Proteomes" id="UP000215086"/>
    </source>
</evidence>
<reference evidence="3 4" key="1">
    <citation type="journal article" name="Front. Microbiol.">
        <title>Sugar Metabolism of the First Thermophilic Planctomycete Thermogutta terrifontis: Comparative Genomic and Transcriptomic Approaches.</title>
        <authorList>
            <person name="Elcheninov A.G."/>
            <person name="Menzel P."/>
            <person name="Gudbergsdottir S.R."/>
            <person name="Slesarev A.I."/>
            <person name="Kadnikov V.V."/>
            <person name="Krogh A."/>
            <person name="Bonch-Osmolovskaya E.A."/>
            <person name="Peng X."/>
            <person name="Kublanov I.V."/>
        </authorList>
    </citation>
    <scope>NUCLEOTIDE SEQUENCE [LARGE SCALE GENOMIC DNA]</scope>
    <source>
        <strain evidence="3 4">R1</strain>
    </source>
</reference>
<proteinExistence type="predicted"/>
<evidence type="ECO:0000259" key="2">
    <source>
        <dbReference type="Pfam" id="PF00561"/>
    </source>
</evidence>
<feature type="region of interest" description="Disordered" evidence="1">
    <location>
        <begin position="40"/>
        <end position="84"/>
    </location>
</feature>
<dbReference type="InterPro" id="IPR050266">
    <property type="entry name" value="AB_hydrolase_sf"/>
</dbReference>
<dbReference type="Gene3D" id="3.40.50.1820">
    <property type="entry name" value="alpha/beta hydrolase"/>
    <property type="match status" value="1"/>
</dbReference>
<feature type="compositionally biased region" description="Pro residues" evidence="1">
    <location>
        <begin position="47"/>
        <end position="76"/>
    </location>
</feature>
<dbReference type="SUPFAM" id="SSF53474">
    <property type="entry name" value="alpha/beta-Hydrolases"/>
    <property type="match status" value="1"/>
</dbReference>
<dbReference type="EMBL" id="CP018477">
    <property type="protein sequence ID" value="ASV73812.1"/>
    <property type="molecule type" value="Genomic_DNA"/>
</dbReference>
<dbReference type="PANTHER" id="PTHR43798">
    <property type="entry name" value="MONOACYLGLYCEROL LIPASE"/>
    <property type="match status" value="1"/>
</dbReference>
<dbReference type="InterPro" id="IPR029058">
    <property type="entry name" value="AB_hydrolase_fold"/>
</dbReference>
<name>A0A286RCW9_9BACT</name>
<dbReference type="AlphaFoldDB" id="A0A286RCW9"/>
<evidence type="ECO:0000313" key="3">
    <source>
        <dbReference type="EMBL" id="ASV73812.1"/>
    </source>
</evidence>
<sequence length="360" mass="39754">MRRKRVVAAVVWASVLVWLMGTCGLNTCAIAQVRPQAPAANQAPRQVQPPAPPSQPAPQRPVPPAAAPAPKPPAPPTTSQRLPAPVEVSGTDLLTKDGVQLQATYYPSNKGKDAAVVMLIHGWKGSRRDFDRLAPFLQQQGYAVFVPDLRGHGASTQRLLPTPTTITVDKMPPTEVARMVDMDLETCKRFLLQKNNAGELNIEKLCLLGLDVGATVALDWARLDWSWPVYPGLKQGQDVKALILVSPKWSVPGLNVQAAMSHPGVTKALSIFLIVGKDSSKDLADAQRMYNIFSRFHPTPKEENPELQDLYFAKLPSTAQGKDLLLRFEQPLFQSIAYFVEHRVAKQPFPWQDRSKRKDQ</sequence>
<organism evidence="3 4">
    <name type="scientific">Thermogutta terrifontis</name>
    <dbReference type="NCBI Taxonomy" id="1331910"/>
    <lineage>
        <taxon>Bacteria</taxon>
        <taxon>Pseudomonadati</taxon>
        <taxon>Planctomycetota</taxon>
        <taxon>Planctomycetia</taxon>
        <taxon>Pirellulales</taxon>
        <taxon>Thermoguttaceae</taxon>
        <taxon>Thermogutta</taxon>
    </lineage>
</organism>
<protein>
    <recommendedName>
        <fullName evidence="2">AB hydrolase-1 domain-containing protein</fullName>
    </recommendedName>
</protein>
<gene>
    <name evidence="3" type="ORF">THTE_1210</name>
</gene>
<feature type="domain" description="AB hydrolase-1" evidence="2">
    <location>
        <begin position="116"/>
        <end position="252"/>
    </location>
</feature>
<dbReference type="Proteomes" id="UP000215086">
    <property type="component" value="Chromosome"/>
</dbReference>
<evidence type="ECO:0000256" key="1">
    <source>
        <dbReference type="SAM" id="MobiDB-lite"/>
    </source>
</evidence>
<dbReference type="Pfam" id="PF00561">
    <property type="entry name" value="Abhydrolase_1"/>
    <property type="match status" value="1"/>
</dbReference>
<accession>A0A286RCW9</accession>
<dbReference type="KEGG" id="ttf:THTE_1210"/>
<dbReference type="InterPro" id="IPR000073">
    <property type="entry name" value="AB_hydrolase_1"/>
</dbReference>
<keyword evidence="4" id="KW-1185">Reference proteome</keyword>
<dbReference type="GO" id="GO:0047372">
    <property type="term" value="F:monoacylglycerol lipase activity"/>
    <property type="evidence" value="ECO:0007669"/>
    <property type="project" value="TreeGrafter"/>
</dbReference>
<dbReference type="GO" id="GO:0016020">
    <property type="term" value="C:membrane"/>
    <property type="evidence" value="ECO:0007669"/>
    <property type="project" value="TreeGrafter"/>
</dbReference>
<dbReference type="PANTHER" id="PTHR43798:SF33">
    <property type="entry name" value="HYDROLASE, PUTATIVE (AFU_ORTHOLOGUE AFUA_2G14860)-RELATED"/>
    <property type="match status" value="1"/>
</dbReference>
<dbReference type="RefSeq" id="WP_157731741.1">
    <property type="nucleotide sequence ID" value="NZ_CP018477.1"/>
</dbReference>
<dbReference type="OrthoDB" id="282214at2"/>